<evidence type="ECO:0000313" key="3">
    <source>
        <dbReference type="Proteomes" id="UP001159405"/>
    </source>
</evidence>
<keyword evidence="3" id="KW-1185">Reference proteome</keyword>
<sequence>MNPNSRYNGPNILLELKQARADFRQACQGEEQLKKSQAERHIWALKGLYKVVTKSNPPDTENESELSGLEQTEEETTKQAKAFIKETKLRRSENSSGSRSISRKRKLPQSHSRSRTPKMSKEDNTDNSQSESSESTENSKKDNTDSSQSESSESTESNDEEDEEKDAKPNKRNKFRCPLRGCGSKVYKLPRHLKNVHGWSAERARNAVNQFDMRHDQRNSKKPKEVRNKRRRKVCCECGRKQRYLSKHLQKQHGYIQGTKRYWKALKESRPVYQSSASFAQNFVEIEGDSPGEEATEKKK</sequence>
<proteinExistence type="predicted"/>
<feature type="compositionally biased region" description="Basic residues" evidence="1">
    <location>
        <begin position="101"/>
        <end position="118"/>
    </location>
</feature>
<evidence type="ECO:0008006" key="4">
    <source>
        <dbReference type="Google" id="ProtNLM"/>
    </source>
</evidence>
<feature type="compositionally biased region" description="Low complexity" evidence="1">
    <location>
        <begin position="145"/>
        <end position="155"/>
    </location>
</feature>
<protein>
    <recommendedName>
        <fullName evidence="4">C2H2-type domain-containing protein</fullName>
    </recommendedName>
</protein>
<feature type="compositionally biased region" description="Low complexity" evidence="1">
    <location>
        <begin position="126"/>
        <end position="136"/>
    </location>
</feature>
<feature type="compositionally biased region" description="Basic and acidic residues" evidence="1">
    <location>
        <begin position="75"/>
        <end position="93"/>
    </location>
</feature>
<organism evidence="2 3">
    <name type="scientific">Porites lobata</name>
    <dbReference type="NCBI Taxonomy" id="104759"/>
    <lineage>
        <taxon>Eukaryota</taxon>
        <taxon>Metazoa</taxon>
        <taxon>Cnidaria</taxon>
        <taxon>Anthozoa</taxon>
        <taxon>Hexacorallia</taxon>
        <taxon>Scleractinia</taxon>
        <taxon>Fungiina</taxon>
        <taxon>Poritidae</taxon>
        <taxon>Porites</taxon>
    </lineage>
</organism>
<evidence type="ECO:0000313" key="2">
    <source>
        <dbReference type="EMBL" id="CAH3135755.1"/>
    </source>
</evidence>
<reference evidence="2 3" key="1">
    <citation type="submission" date="2022-05" db="EMBL/GenBank/DDBJ databases">
        <authorList>
            <consortium name="Genoscope - CEA"/>
            <person name="William W."/>
        </authorList>
    </citation>
    <scope>NUCLEOTIDE SEQUENCE [LARGE SCALE GENOMIC DNA]</scope>
</reference>
<gene>
    <name evidence="2" type="ORF">PLOB_00038055</name>
</gene>
<dbReference type="Proteomes" id="UP001159405">
    <property type="component" value="Unassembled WGS sequence"/>
</dbReference>
<comment type="caution">
    <text evidence="2">The sequence shown here is derived from an EMBL/GenBank/DDBJ whole genome shotgun (WGS) entry which is preliminary data.</text>
</comment>
<accession>A0ABN8P6N7</accession>
<dbReference type="EMBL" id="CALNXK010000056">
    <property type="protein sequence ID" value="CAH3135755.1"/>
    <property type="molecule type" value="Genomic_DNA"/>
</dbReference>
<evidence type="ECO:0000256" key="1">
    <source>
        <dbReference type="SAM" id="MobiDB-lite"/>
    </source>
</evidence>
<name>A0ABN8P6N7_9CNID</name>
<feature type="region of interest" description="Disordered" evidence="1">
    <location>
        <begin position="52"/>
        <end position="181"/>
    </location>
</feature>